<dbReference type="WBParaSite" id="RSKR_0000087966.1">
    <property type="protein sequence ID" value="RSKR_0000087966.1"/>
    <property type="gene ID" value="RSKR_0000087966"/>
</dbReference>
<evidence type="ECO:0000313" key="2">
    <source>
        <dbReference type="WBParaSite" id="RSKR_0000087966.1"/>
    </source>
</evidence>
<organism evidence="1 2">
    <name type="scientific">Rhabditophanes sp. KR3021</name>
    <dbReference type="NCBI Taxonomy" id="114890"/>
    <lineage>
        <taxon>Eukaryota</taxon>
        <taxon>Metazoa</taxon>
        <taxon>Ecdysozoa</taxon>
        <taxon>Nematoda</taxon>
        <taxon>Chromadorea</taxon>
        <taxon>Rhabditida</taxon>
        <taxon>Tylenchina</taxon>
        <taxon>Panagrolaimomorpha</taxon>
        <taxon>Strongyloidoidea</taxon>
        <taxon>Alloionematidae</taxon>
        <taxon>Rhabditophanes</taxon>
    </lineage>
</organism>
<protein>
    <submittedName>
        <fullName evidence="2">G_PROTEIN_RECEP_F1_2 domain-containing protein</fullName>
    </submittedName>
</protein>
<evidence type="ECO:0000313" key="1">
    <source>
        <dbReference type="Proteomes" id="UP000095286"/>
    </source>
</evidence>
<sequence>MNDADPNQPIKKDYLSSALQIEIMLLISLIPNIYFIFLVLLNKSFRKRAILKKSILFFATLYIISGTSILIVMSNYLISYYTTGLINIEICSKLRSLQFVFTTFNSTSLLIYSVIRYILVFFKQKIIIPLMIVFLFCILNASIIIPTTAMWINYDVEYVADDICVLLKANKRNGFVTGLMRTIDTYTILICPLVVVIINFLLLWKAKRLAFNINKNNDRAVLMNLIFQSVTPLLSQFPPVIYYNFGAMMGGFSPIIWKLIDGLTCLSYCVSLFLNIVFIKELRSIVLTHFGMSRCIKVQDVVHGNSTSRTTHNRIVSTKNVPPHKQSVNVVT</sequence>
<name>A0AC35TIC3_9BILA</name>
<reference evidence="2" key="1">
    <citation type="submission" date="2016-11" db="UniProtKB">
        <authorList>
            <consortium name="WormBaseParasite"/>
        </authorList>
    </citation>
    <scope>IDENTIFICATION</scope>
    <source>
        <strain evidence="2">KR3021</strain>
    </source>
</reference>
<proteinExistence type="predicted"/>
<dbReference type="Proteomes" id="UP000095286">
    <property type="component" value="Unplaced"/>
</dbReference>
<accession>A0AC35TIC3</accession>